<evidence type="ECO:0000313" key="2">
    <source>
        <dbReference type="EMBL" id="QDU59585.1"/>
    </source>
</evidence>
<proteinExistence type="predicted"/>
<feature type="region of interest" description="Disordered" evidence="1">
    <location>
        <begin position="168"/>
        <end position="187"/>
    </location>
</feature>
<dbReference type="EMBL" id="CP036279">
    <property type="protein sequence ID" value="QDU59585.1"/>
    <property type="molecule type" value="Genomic_DNA"/>
</dbReference>
<protein>
    <submittedName>
        <fullName evidence="2">Uncharacterized protein</fullName>
    </submittedName>
</protein>
<dbReference type="Proteomes" id="UP000317093">
    <property type="component" value="Chromosome"/>
</dbReference>
<dbReference type="KEGG" id="knv:Pan216_04160"/>
<evidence type="ECO:0000256" key="1">
    <source>
        <dbReference type="SAM" id="MobiDB-lite"/>
    </source>
</evidence>
<dbReference type="RefSeq" id="WP_145254102.1">
    <property type="nucleotide sequence ID" value="NZ_CP036279.1"/>
</dbReference>
<dbReference type="AlphaFoldDB" id="A0A518AXX8"/>
<organism evidence="2 3">
    <name type="scientific">Kolteria novifilia</name>
    <dbReference type="NCBI Taxonomy" id="2527975"/>
    <lineage>
        <taxon>Bacteria</taxon>
        <taxon>Pseudomonadati</taxon>
        <taxon>Planctomycetota</taxon>
        <taxon>Planctomycetia</taxon>
        <taxon>Kolteriales</taxon>
        <taxon>Kolteriaceae</taxon>
        <taxon>Kolteria</taxon>
    </lineage>
</organism>
<accession>A0A518AXX8</accession>
<evidence type="ECO:0000313" key="3">
    <source>
        <dbReference type="Proteomes" id="UP000317093"/>
    </source>
</evidence>
<name>A0A518AXX8_9BACT</name>
<sequence>MTSTRRPRRRGTKRQAHIHKPSGVLYDRVRSVGPEHFGIVAVDCAKARSKWMLTDFNGQVLLEPREVAHTRGDLAAAASLLRDPRVQRRLGDLLVAIERTGDYHLPVLRAFRNEGFETRLLTAVENGGAGGVSRRLKIAALIHVLLRFGKMGALVPIVPEFARRRRSANRHGVVDGSTPAGADRRVE</sequence>
<dbReference type="OrthoDB" id="243269at2"/>
<keyword evidence="3" id="KW-1185">Reference proteome</keyword>
<gene>
    <name evidence="2" type="ORF">Pan216_04160</name>
</gene>
<reference evidence="2 3" key="1">
    <citation type="submission" date="2019-02" db="EMBL/GenBank/DDBJ databases">
        <title>Deep-cultivation of Planctomycetes and their phenomic and genomic characterization uncovers novel biology.</title>
        <authorList>
            <person name="Wiegand S."/>
            <person name="Jogler M."/>
            <person name="Boedeker C."/>
            <person name="Pinto D."/>
            <person name="Vollmers J."/>
            <person name="Rivas-Marin E."/>
            <person name="Kohn T."/>
            <person name="Peeters S.H."/>
            <person name="Heuer A."/>
            <person name="Rast P."/>
            <person name="Oberbeckmann S."/>
            <person name="Bunk B."/>
            <person name="Jeske O."/>
            <person name="Meyerdierks A."/>
            <person name="Storesund J.E."/>
            <person name="Kallscheuer N."/>
            <person name="Luecker S."/>
            <person name="Lage O.M."/>
            <person name="Pohl T."/>
            <person name="Merkel B.J."/>
            <person name="Hornburger P."/>
            <person name="Mueller R.-W."/>
            <person name="Bruemmer F."/>
            <person name="Labrenz M."/>
            <person name="Spormann A.M."/>
            <person name="Op den Camp H."/>
            <person name="Overmann J."/>
            <person name="Amann R."/>
            <person name="Jetten M.S.M."/>
            <person name="Mascher T."/>
            <person name="Medema M.H."/>
            <person name="Devos D.P."/>
            <person name="Kaster A.-K."/>
            <person name="Ovreas L."/>
            <person name="Rohde M."/>
            <person name="Galperin M.Y."/>
            <person name="Jogler C."/>
        </authorList>
    </citation>
    <scope>NUCLEOTIDE SEQUENCE [LARGE SCALE GENOMIC DNA]</scope>
    <source>
        <strain evidence="2 3">Pan216</strain>
    </source>
</reference>